<dbReference type="Proteomes" id="UP001302367">
    <property type="component" value="Chromosome 5"/>
</dbReference>
<accession>A0ABZ0NUV6</accession>
<name>A0ABZ0NUV6_CERBT</name>
<sequence>MPNCYGGGRSSDEMSYTSTAATAQVIHFIAKSKAQHQILLNVCAAECVAFWLSLALSTKRRISATAGKLAVLDSGTALPDLRRRDHQITSVCILFNTAAHVQQQKPPSLTASSSVAEPEEHRWCARVKLPVVSVKRGS</sequence>
<dbReference type="EMBL" id="CP134188">
    <property type="protein sequence ID" value="WPB03295.1"/>
    <property type="molecule type" value="Genomic_DNA"/>
</dbReference>
<proteinExistence type="predicted"/>
<organism evidence="1 2">
    <name type="scientific">Cercospora beticola</name>
    <name type="common">Sugarbeet leaf spot fungus</name>
    <dbReference type="NCBI Taxonomy" id="122368"/>
    <lineage>
        <taxon>Eukaryota</taxon>
        <taxon>Fungi</taxon>
        <taxon>Dikarya</taxon>
        <taxon>Ascomycota</taxon>
        <taxon>Pezizomycotina</taxon>
        <taxon>Dothideomycetes</taxon>
        <taxon>Dothideomycetidae</taxon>
        <taxon>Mycosphaerellales</taxon>
        <taxon>Mycosphaerellaceae</taxon>
        <taxon>Cercospora</taxon>
    </lineage>
</organism>
<gene>
    <name evidence="1" type="ORF">RHO25_007932</name>
</gene>
<evidence type="ECO:0000313" key="1">
    <source>
        <dbReference type="EMBL" id="WPB03295.1"/>
    </source>
</evidence>
<dbReference type="RefSeq" id="XP_065459073.1">
    <property type="nucleotide sequence ID" value="XM_065603001.1"/>
</dbReference>
<evidence type="ECO:0000313" key="2">
    <source>
        <dbReference type="Proteomes" id="UP001302367"/>
    </source>
</evidence>
<dbReference type="GeneID" id="90644422"/>
<keyword evidence="2" id="KW-1185">Reference proteome</keyword>
<protein>
    <submittedName>
        <fullName evidence="1">Uncharacterized protein</fullName>
    </submittedName>
</protein>
<reference evidence="1 2" key="1">
    <citation type="submission" date="2023-09" db="EMBL/GenBank/DDBJ databases">
        <title>Complete-Gapless Cercospora beticola genome.</title>
        <authorList>
            <person name="Wyatt N.A."/>
            <person name="Spanner R.E."/>
            <person name="Bolton M.D."/>
        </authorList>
    </citation>
    <scope>NUCLEOTIDE SEQUENCE [LARGE SCALE GENOMIC DNA]</scope>
    <source>
        <strain evidence="1">Cb09-40</strain>
    </source>
</reference>